<evidence type="ECO:0000313" key="2">
    <source>
        <dbReference type="Proteomes" id="UP001082899"/>
    </source>
</evidence>
<gene>
    <name evidence="1" type="ORF">OVY01_22570</name>
</gene>
<sequence>MRALFVAGVAVCVIVAGCDDSSKDTPKSATASTVAANPSAPTVKALPFTIESASFSDLYKGKLKVADVEAGVTGGTQAEWAATSIAIAKKLASYGADSVEVKIMRQEIHQPHGDIYRVAAHTYYSPNPDHTVWDDHKTWTVTSADASRLITQRDVDFNEDYQVAYRKFLDQGHDDAYADAHAGAIVEKKYHPKKGWALPVGNDLKELPRDSMNVDASPAADGLAILDKCLGGKMVYMVSKCEQS</sequence>
<protein>
    <recommendedName>
        <fullName evidence="3">Lipoprotein</fullName>
    </recommendedName>
</protein>
<reference evidence="1" key="1">
    <citation type="submission" date="2022-11" db="EMBL/GenBank/DDBJ databases">
        <title>Robbsia betulipollinis sp. nov., isolated from pollen of birch (Betula pendula).</title>
        <authorList>
            <person name="Shi H."/>
            <person name="Ambika Manirajan B."/>
            <person name="Ratering S."/>
            <person name="Geissler-Plaum R."/>
            <person name="Schnell S."/>
        </authorList>
    </citation>
    <scope>NUCLEOTIDE SEQUENCE</scope>
    <source>
        <strain evidence="1">Bb-Pol-6</strain>
    </source>
</reference>
<accession>A0ABT3ZUJ6</accession>
<comment type="caution">
    <text evidence="1">The sequence shown here is derived from an EMBL/GenBank/DDBJ whole genome shotgun (WGS) entry which is preliminary data.</text>
</comment>
<keyword evidence="2" id="KW-1185">Reference proteome</keyword>
<proteinExistence type="predicted"/>
<dbReference type="EMBL" id="JAPMXC010000016">
    <property type="protein sequence ID" value="MCY0389927.1"/>
    <property type="molecule type" value="Genomic_DNA"/>
</dbReference>
<dbReference type="RefSeq" id="WP_267849890.1">
    <property type="nucleotide sequence ID" value="NZ_JAPMXC010000016.1"/>
</dbReference>
<dbReference type="Proteomes" id="UP001082899">
    <property type="component" value="Unassembled WGS sequence"/>
</dbReference>
<evidence type="ECO:0008006" key="3">
    <source>
        <dbReference type="Google" id="ProtNLM"/>
    </source>
</evidence>
<name>A0ABT3ZUJ6_9BURK</name>
<evidence type="ECO:0000313" key="1">
    <source>
        <dbReference type="EMBL" id="MCY0389927.1"/>
    </source>
</evidence>
<organism evidence="1 2">
    <name type="scientific">Robbsia betulipollinis</name>
    <dbReference type="NCBI Taxonomy" id="2981849"/>
    <lineage>
        <taxon>Bacteria</taxon>
        <taxon>Pseudomonadati</taxon>
        <taxon>Pseudomonadota</taxon>
        <taxon>Betaproteobacteria</taxon>
        <taxon>Burkholderiales</taxon>
        <taxon>Burkholderiaceae</taxon>
        <taxon>Robbsia</taxon>
    </lineage>
</organism>
<dbReference type="PROSITE" id="PS51257">
    <property type="entry name" value="PROKAR_LIPOPROTEIN"/>
    <property type="match status" value="1"/>
</dbReference>